<proteinExistence type="predicted"/>
<organism evidence="1 2">
    <name type="scientific">Kibdelosporangium philippinense</name>
    <dbReference type="NCBI Taxonomy" id="211113"/>
    <lineage>
        <taxon>Bacteria</taxon>
        <taxon>Bacillati</taxon>
        <taxon>Actinomycetota</taxon>
        <taxon>Actinomycetes</taxon>
        <taxon>Pseudonocardiales</taxon>
        <taxon>Pseudonocardiaceae</taxon>
        <taxon>Kibdelosporangium</taxon>
    </lineage>
</organism>
<dbReference type="Proteomes" id="UP001521150">
    <property type="component" value="Unassembled WGS sequence"/>
</dbReference>
<gene>
    <name evidence="1" type="ORF">LWC34_06665</name>
</gene>
<name>A0ABS8Z3K9_9PSEU</name>
<dbReference type="RefSeq" id="WP_233723693.1">
    <property type="nucleotide sequence ID" value="NZ_JAJVCN010000001.1"/>
</dbReference>
<keyword evidence="2" id="KW-1185">Reference proteome</keyword>
<comment type="caution">
    <text evidence="1">The sequence shown here is derived from an EMBL/GenBank/DDBJ whole genome shotgun (WGS) entry which is preliminary data.</text>
</comment>
<dbReference type="EMBL" id="JAJVCN010000001">
    <property type="protein sequence ID" value="MCE7002513.1"/>
    <property type="molecule type" value="Genomic_DNA"/>
</dbReference>
<accession>A0ABS8Z3K9</accession>
<reference evidence="1 2" key="1">
    <citation type="submission" date="2021-12" db="EMBL/GenBank/DDBJ databases">
        <title>Genome sequence of Kibdelosporangium philippinense ATCC 49844.</title>
        <authorList>
            <person name="Fedorov E.A."/>
            <person name="Omeragic M."/>
            <person name="Shalygina K.F."/>
            <person name="Maclea K.S."/>
        </authorList>
    </citation>
    <scope>NUCLEOTIDE SEQUENCE [LARGE SCALE GENOMIC DNA]</scope>
    <source>
        <strain evidence="1 2">ATCC 49844</strain>
    </source>
</reference>
<evidence type="ECO:0000313" key="1">
    <source>
        <dbReference type="EMBL" id="MCE7002513.1"/>
    </source>
</evidence>
<evidence type="ECO:0000313" key="2">
    <source>
        <dbReference type="Proteomes" id="UP001521150"/>
    </source>
</evidence>
<protein>
    <submittedName>
        <fullName evidence="1">Uncharacterized protein</fullName>
    </submittedName>
</protein>
<sequence length="68" mass="7406">MADLAALDYEIVEVDAASCDDDGDLRDAVIAAFDDWPGDHGRRNWSAFSDMPPEYRRAARNGGLHAPG</sequence>